<dbReference type="InterPro" id="IPR036259">
    <property type="entry name" value="MFS_trans_sf"/>
</dbReference>
<feature type="transmembrane region" description="Helical" evidence="5">
    <location>
        <begin position="97"/>
        <end position="115"/>
    </location>
</feature>
<keyword evidence="3 5" id="KW-1133">Transmembrane helix</keyword>
<dbReference type="Gene3D" id="1.20.1250.20">
    <property type="entry name" value="MFS general substrate transporter like domains"/>
    <property type="match status" value="1"/>
</dbReference>
<dbReference type="GO" id="GO:0022857">
    <property type="term" value="F:transmembrane transporter activity"/>
    <property type="evidence" value="ECO:0007669"/>
    <property type="project" value="InterPro"/>
</dbReference>
<dbReference type="PANTHER" id="PTHR23514:SF13">
    <property type="entry name" value="INNER MEMBRANE PROTEIN YBJJ"/>
    <property type="match status" value="1"/>
</dbReference>
<organism evidence="7 8">
    <name type="scientific">Georgenia ruanii</name>
    <dbReference type="NCBI Taxonomy" id="348442"/>
    <lineage>
        <taxon>Bacteria</taxon>
        <taxon>Bacillati</taxon>
        <taxon>Actinomycetota</taxon>
        <taxon>Actinomycetes</taxon>
        <taxon>Micrococcales</taxon>
        <taxon>Bogoriellaceae</taxon>
        <taxon>Georgenia</taxon>
    </lineage>
</organism>
<protein>
    <submittedName>
        <fullName evidence="7">MFS transporter</fullName>
    </submittedName>
</protein>
<evidence type="ECO:0000256" key="1">
    <source>
        <dbReference type="ARBA" id="ARBA00004651"/>
    </source>
</evidence>
<dbReference type="SUPFAM" id="SSF103473">
    <property type="entry name" value="MFS general substrate transporter"/>
    <property type="match status" value="1"/>
</dbReference>
<dbReference type="PROSITE" id="PS50850">
    <property type="entry name" value="MFS"/>
    <property type="match status" value="1"/>
</dbReference>
<evidence type="ECO:0000256" key="3">
    <source>
        <dbReference type="ARBA" id="ARBA00022989"/>
    </source>
</evidence>
<keyword evidence="4 5" id="KW-0472">Membrane</keyword>
<feature type="transmembrane region" description="Helical" evidence="5">
    <location>
        <begin position="74"/>
        <end position="91"/>
    </location>
</feature>
<evidence type="ECO:0000313" key="8">
    <source>
        <dbReference type="Proteomes" id="UP000429644"/>
    </source>
</evidence>
<sequence length="394" mass="38875">MTPEVRRARGAVAAVFLTNGALFANLIPRYPQIKADLGLSNAAYGTALAAFPAGALVAGLLAGALIARFRSSRVATLGIVVLAAALMAVSVAPTALVLAVVLFVAGGVDAIVDVAQNAHGLRVQRLYRRSIVNSFHGLWSVGAVAGGLMGAAAAGLAVPLPLHLGVSAVLFGAVALVAARFMLPGPEDAEREAPAPTPGGGRRRVSRTAATGLAVLGVLAICGALVEDAGSSWAAVYLSGSLGADAATAGLGFVALSVAMTVGRLTGDRVVDRFGQATVGRAGGVAVALGMGLALAVPSVGTTLAGFALAGLGVATLIPGAMAAADELPGLPPGAWLTVVSWLLRIGFLASPPLVGLVADAAGLRVGLLTVVLAGAGMVLLGGHLAPRRPLAHL</sequence>
<name>A0A7J9UYR7_9MICO</name>
<evidence type="ECO:0000256" key="2">
    <source>
        <dbReference type="ARBA" id="ARBA00022692"/>
    </source>
</evidence>
<dbReference type="OrthoDB" id="151222at2"/>
<dbReference type="InterPro" id="IPR020846">
    <property type="entry name" value="MFS_dom"/>
</dbReference>
<dbReference type="AlphaFoldDB" id="A0A7J9UYR7"/>
<comment type="subcellular location">
    <subcellularLocation>
        <location evidence="1">Cell membrane</location>
        <topology evidence="1">Multi-pass membrane protein</topology>
    </subcellularLocation>
</comment>
<feature type="transmembrane region" description="Helical" evidence="5">
    <location>
        <begin position="278"/>
        <end position="297"/>
    </location>
</feature>
<gene>
    <name evidence="7" type="ORF">GB882_13970</name>
</gene>
<comment type="caution">
    <text evidence="7">The sequence shown here is derived from an EMBL/GenBank/DDBJ whole genome shotgun (WGS) entry which is preliminary data.</text>
</comment>
<evidence type="ECO:0000259" key="6">
    <source>
        <dbReference type="PROSITE" id="PS50850"/>
    </source>
</evidence>
<feature type="transmembrane region" description="Helical" evidence="5">
    <location>
        <begin position="366"/>
        <end position="386"/>
    </location>
</feature>
<feature type="domain" description="Major facilitator superfamily (MFS) profile" evidence="6">
    <location>
        <begin position="209"/>
        <end position="394"/>
    </location>
</feature>
<dbReference type="CDD" id="cd17393">
    <property type="entry name" value="MFS_MosC_like"/>
    <property type="match status" value="1"/>
</dbReference>
<dbReference type="GO" id="GO:0005886">
    <property type="term" value="C:plasma membrane"/>
    <property type="evidence" value="ECO:0007669"/>
    <property type="project" value="UniProtKB-SubCell"/>
</dbReference>
<proteinExistence type="predicted"/>
<evidence type="ECO:0000256" key="5">
    <source>
        <dbReference type="SAM" id="Phobius"/>
    </source>
</evidence>
<feature type="transmembrane region" description="Helical" evidence="5">
    <location>
        <begin position="164"/>
        <end position="183"/>
    </location>
</feature>
<feature type="transmembrane region" description="Helical" evidence="5">
    <location>
        <begin position="246"/>
        <end position="266"/>
    </location>
</feature>
<dbReference type="InterPro" id="IPR051788">
    <property type="entry name" value="MFS_Transporter"/>
</dbReference>
<accession>A0A7J9UYR7</accession>
<dbReference type="Pfam" id="PF07690">
    <property type="entry name" value="MFS_1"/>
    <property type="match status" value="1"/>
</dbReference>
<feature type="transmembrane region" description="Helical" evidence="5">
    <location>
        <begin position="47"/>
        <end position="67"/>
    </location>
</feature>
<evidence type="ECO:0000256" key="4">
    <source>
        <dbReference type="ARBA" id="ARBA00023136"/>
    </source>
</evidence>
<evidence type="ECO:0000313" key="7">
    <source>
        <dbReference type="EMBL" id="MPV89779.1"/>
    </source>
</evidence>
<dbReference type="Proteomes" id="UP000429644">
    <property type="component" value="Unassembled WGS sequence"/>
</dbReference>
<reference evidence="7 8" key="1">
    <citation type="submission" date="2019-10" db="EMBL/GenBank/DDBJ databases">
        <title>Georgenia wutianyii sp. nov. and Georgenia yuyongxinii sp. nov. isolated from plateau pika (Ochotona curzoniae) in the Qinghai-Tibet plateau of China.</title>
        <authorList>
            <person name="Tian Z."/>
        </authorList>
    </citation>
    <scope>NUCLEOTIDE SEQUENCE [LARGE SCALE GENOMIC DNA]</scope>
    <source>
        <strain evidence="7 8">JCM 15130</strain>
    </source>
</reference>
<dbReference type="EMBL" id="WHPD01003014">
    <property type="protein sequence ID" value="MPV89779.1"/>
    <property type="molecule type" value="Genomic_DNA"/>
</dbReference>
<dbReference type="InterPro" id="IPR011701">
    <property type="entry name" value="MFS"/>
</dbReference>
<dbReference type="PANTHER" id="PTHR23514">
    <property type="entry name" value="BYPASS OF STOP CODON PROTEIN 6"/>
    <property type="match status" value="1"/>
</dbReference>
<feature type="transmembrane region" description="Helical" evidence="5">
    <location>
        <begin position="204"/>
        <end position="226"/>
    </location>
</feature>
<feature type="transmembrane region" description="Helical" evidence="5">
    <location>
        <begin position="136"/>
        <end position="158"/>
    </location>
</feature>
<feature type="transmembrane region" description="Helical" evidence="5">
    <location>
        <begin position="335"/>
        <end position="354"/>
    </location>
</feature>
<keyword evidence="8" id="KW-1185">Reference proteome</keyword>
<keyword evidence="2 5" id="KW-0812">Transmembrane</keyword>
<dbReference type="RefSeq" id="WP_152232539.1">
    <property type="nucleotide sequence ID" value="NZ_BAAAOT010000035.1"/>
</dbReference>